<dbReference type="Proteomes" id="UP000784294">
    <property type="component" value="Unassembled WGS sequence"/>
</dbReference>
<organism evidence="2 3">
    <name type="scientific">Protopolystoma xenopodis</name>
    <dbReference type="NCBI Taxonomy" id="117903"/>
    <lineage>
        <taxon>Eukaryota</taxon>
        <taxon>Metazoa</taxon>
        <taxon>Spiralia</taxon>
        <taxon>Lophotrochozoa</taxon>
        <taxon>Platyhelminthes</taxon>
        <taxon>Monogenea</taxon>
        <taxon>Polyopisthocotylea</taxon>
        <taxon>Polystomatidea</taxon>
        <taxon>Polystomatidae</taxon>
        <taxon>Protopolystoma</taxon>
    </lineage>
</organism>
<evidence type="ECO:0000313" key="3">
    <source>
        <dbReference type="Proteomes" id="UP000784294"/>
    </source>
</evidence>
<evidence type="ECO:0000313" key="2">
    <source>
        <dbReference type="EMBL" id="VEL21716.1"/>
    </source>
</evidence>
<evidence type="ECO:0000256" key="1">
    <source>
        <dbReference type="SAM" id="MobiDB-lite"/>
    </source>
</evidence>
<accession>A0A448WW62</accession>
<reference evidence="2" key="1">
    <citation type="submission" date="2018-11" db="EMBL/GenBank/DDBJ databases">
        <authorList>
            <consortium name="Pathogen Informatics"/>
        </authorList>
    </citation>
    <scope>NUCLEOTIDE SEQUENCE</scope>
</reference>
<dbReference type="AlphaFoldDB" id="A0A448WW62"/>
<name>A0A448WW62_9PLAT</name>
<dbReference type="EMBL" id="CAAALY010052747">
    <property type="protein sequence ID" value="VEL21716.1"/>
    <property type="molecule type" value="Genomic_DNA"/>
</dbReference>
<feature type="region of interest" description="Disordered" evidence="1">
    <location>
        <begin position="1"/>
        <end position="22"/>
    </location>
</feature>
<keyword evidence="3" id="KW-1185">Reference proteome</keyword>
<gene>
    <name evidence="2" type="ORF">PXEA_LOCUS15156</name>
</gene>
<comment type="caution">
    <text evidence="2">The sequence shown here is derived from an EMBL/GenBank/DDBJ whole genome shotgun (WGS) entry which is preliminary data.</text>
</comment>
<proteinExistence type="predicted"/>
<sequence>MSRHSTSVLLQATAPPSARLSSPNLPTTCTVASATGRAAYLRAGSCCSTLLYSARSEVLFSLKVSVDIRLIFKYSLIRLRKYLYNFPTLLIYKSVVHVELWDGNSAMQTASFSMRICIYSFLLLVKKHQHA</sequence>
<feature type="compositionally biased region" description="Polar residues" evidence="1">
    <location>
        <begin position="1"/>
        <end position="10"/>
    </location>
</feature>
<protein>
    <submittedName>
        <fullName evidence="2">Uncharacterized protein</fullName>
    </submittedName>
</protein>